<dbReference type="EMBL" id="CP001738">
    <property type="protein sequence ID" value="ACZ00353.1"/>
    <property type="molecule type" value="Genomic_DNA"/>
</dbReference>
<dbReference type="ESTHER" id="thecd-d1a838">
    <property type="family name" value="A85-Mycolyl-transferase"/>
</dbReference>
<dbReference type="Gene3D" id="3.40.50.1820">
    <property type="entry name" value="alpha/beta hydrolase"/>
    <property type="match status" value="1"/>
</dbReference>
<name>D1A838_THECD</name>
<accession>D1A838</accession>
<organism evidence="2 3">
    <name type="scientific">Thermomonospora curvata (strain ATCC 19995 / DSM 43183 / JCM 3096 / KCTC 9072 / NBRC 15933 / NCIMB 10081 / Henssen B9)</name>
    <dbReference type="NCBI Taxonomy" id="471852"/>
    <lineage>
        <taxon>Bacteria</taxon>
        <taxon>Bacillati</taxon>
        <taxon>Actinomycetota</taxon>
        <taxon>Actinomycetes</taxon>
        <taxon>Streptosporangiales</taxon>
        <taxon>Thermomonosporaceae</taxon>
        <taxon>Thermomonospora</taxon>
    </lineage>
</organism>
<dbReference type="OrthoDB" id="4527292at2"/>
<evidence type="ECO:0000256" key="1">
    <source>
        <dbReference type="SAM" id="SignalP"/>
    </source>
</evidence>
<sequence length="341" mass="38274">MPAGSRRRLTRRVGAITVALISPLAMTAVIDPAYAAPKFKKASNGASIAGVKWIKKKRQFDFTINSKALGRKAKVRVLVPRNWKRTAKRTWPVLYAYHGGRDTYVSWTRSTNIEAWAWKYDVMVVMPAGDNGSYTNWWNGGKRGIPKWETFHTLEVKQLVERNFRAGGARACIGNSSGGQGCITYAARFPKMFRYAASFSGPLSLLAPGMPQLLLYTMSGTTSNPYAVYGHPVRDRANWEAHDPTTLAPKLRGTKLYISSGTTGRPGPYENPNMAPWDIGLVSEAAIGYSNQVFYNRLKKLKIPVTAHIYGDGRHSWPYWIREAKRVWPQLMKTLGARRFK</sequence>
<keyword evidence="3" id="KW-1185">Reference proteome</keyword>
<dbReference type="SUPFAM" id="SSF53474">
    <property type="entry name" value="alpha/beta-Hydrolases"/>
    <property type="match status" value="1"/>
</dbReference>
<dbReference type="eggNOG" id="COG0627">
    <property type="taxonomic scope" value="Bacteria"/>
</dbReference>
<dbReference type="InterPro" id="IPR029058">
    <property type="entry name" value="AB_hydrolase_fold"/>
</dbReference>
<evidence type="ECO:0000313" key="3">
    <source>
        <dbReference type="Proteomes" id="UP000001918"/>
    </source>
</evidence>
<proteinExistence type="predicted"/>
<feature type="chain" id="PRO_5039309683" evidence="1">
    <location>
        <begin position="28"/>
        <end position="341"/>
    </location>
</feature>
<dbReference type="HOGENOM" id="CLU_026624_1_0_11"/>
<dbReference type="PANTHER" id="PTHR48098:SF1">
    <property type="entry name" value="DIACYLGLYCEROL ACYLTRANSFERASE_MYCOLYLTRANSFERASE AG85A"/>
    <property type="match status" value="1"/>
</dbReference>
<dbReference type="PANTHER" id="PTHR48098">
    <property type="entry name" value="ENTEROCHELIN ESTERASE-RELATED"/>
    <property type="match status" value="1"/>
</dbReference>
<dbReference type="InterPro" id="IPR050583">
    <property type="entry name" value="Mycobacterial_A85_antigen"/>
</dbReference>
<protein>
    <submittedName>
        <fullName evidence="2">Putative esterase</fullName>
    </submittedName>
</protein>
<dbReference type="AlphaFoldDB" id="D1A838"/>
<reference evidence="2 3" key="1">
    <citation type="journal article" date="2011" name="Stand. Genomic Sci.">
        <title>Complete genome sequence of Thermomonospora curvata type strain (B9).</title>
        <authorList>
            <person name="Chertkov O."/>
            <person name="Sikorski J."/>
            <person name="Nolan M."/>
            <person name="Lapidus A."/>
            <person name="Lucas S."/>
            <person name="Del Rio T.G."/>
            <person name="Tice H."/>
            <person name="Cheng J.F."/>
            <person name="Goodwin L."/>
            <person name="Pitluck S."/>
            <person name="Liolios K."/>
            <person name="Ivanova N."/>
            <person name="Mavromatis K."/>
            <person name="Mikhailova N."/>
            <person name="Ovchinnikova G."/>
            <person name="Pati A."/>
            <person name="Chen A."/>
            <person name="Palaniappan K."/>
            <person name="Djao O.D."/>
            <person name="Land M."/>
            <person name="Hauser L."/>
            <person name="Chang Y.J."/>
            <person name="Jeffries C.D."/>
            <person name="Brettin T."/>
            <person name="Han C."/>
            <person name="Detter J.C."/>
            <person name="Rohde M."/>
            <person name="Goker M."/>
            <person name="Woyke T."/>
            <person name="Bristow J."/>
            <person name="Eisen J.A."/>
            <person name="Markowitz V."/>
            <person name="Hugenholtz P."/>
            <person name="Klenk H.P."/>
            <person name="Kyrpides N.C."/>
        </authorList>
    </citation>
    <scope>NUCLEOTIDE SEQUENCE [LARGE SCALE GENOMIC DNA]</scope>
    <source>
        <strain evidence="3">ATCC 19995 / DSM 43183 / JCM 3096 / KCTC 9072 / NBRC 15933 / NCIMB 10081 / Henssen B9</strain>
    </source>
</reference>
<dbReference type="STRING" id="471852.Tcur_4835"/>
<gene>
    <name evidence="2" type="ordered locus">Tcur_4835</name>
</gene>
<dbReference type="Pfam" id="PF00756">
    <property type="entry name" value="Esterase"/>
    <property type="match status" value="1"/>
</dbReference>
<dbReference type="KEGG" id="tcu:Tcur_4835"/>
<dbReference type="InterPro" id="IPR000801">
    <property type="entry name" value="Esterase-like"/>
</dbReference>
<feature type="signal peptide" evidence="1">
    <location>
        <begin position="1"/>
        <end position="27"/>
    </location>
</feature>
<keyword evidence="1" id="KW-0732">Signal</keyword>
<evidence type="ECO:0000313" key="2">
    <source>
        <dbReference type="EMBL" id="ACZ00353.1"/>
    </source>
</evidence>
<dbReference type="GO" id="GO:0016747">
    <property type="term" value="F:acyltransferase activity, transferring groups other than amino-acyl groups"/>
    <property type="evidence" value="ECO:0007669"/>
    <property type="project" value="TreeGrafter"/>
</dbReference>
<dbReference type="Proteomes" id="UP000001918">
    <property type="component" value="Chromosome"/>
</dbReference>